<dbReference type="Pfam" id="PF07994">
    <property type="entry name" value="NAD_binding_5"/>
    <property type="match status" value="1"/>
</dbReference>
<evidence type="ECO:0000313" key="4">
    <source>
        <dbReference type="EMBL" id="GAA2058380.1"/>
    </source>
</evidence>
<sequence>MSPRTPRIGAWFIGARGSVATTATVGTLALRAGLAPSDGCVTELPPVAAAGLPALTGIVTGGHEIGEGSLPKRAEELAAGGVFPVALARALCAELAEADARIRPGTAPGGETQRAAARRIQDDLTAFRDRHGLDEVVVVDVSSTEPPAAETPELTSLDRLEEALDRGESPLPASSLYAYAAFRAGCPVVAFTPSPGPALPAVAELARRAGLPWAGSDGKTGETLLKSALAPMFAHRALAVRSWASVNLLGGGDGRTLADPAAAESKLRTKGQGLETILGHPVDGPMHIDYVADLGDWKTAWDHVSFEGFLGTRMSLQFTWNGCDSALAAPLVLDLVRLTARAKQAGRSGPQAPLGFFFKNPAGTEQHDLGEQWRALVDWCAELAAEGTGAPDGSGDGQGHGDGTGAGA</sequence>
<dbReference type="SUPFAM" id="SSF51735">
    <property type="entry name" value="NAD(P)-binding Rossmann-fold domains"/>
    <property type="match status" value="1"/>
</dbReference>
<evidence type="ECO:0000256" key="1">
    <source>
        <dbReference type="ARBA" id="ARBA00010813"/>
    </source>
</evidence>
<organism evidence="4 5">
    <name type="scientific">Streptomyces cheonanensis</name>
    <dbReference type="NCBI Taxonomy" id="312720"/>
    <lineage>
        <taxon>Bacteria</taxon>
        <taxon>Bacillati</taxon>
        <taxon>Actinomycetota</taxon>
        <taxon>Actinomycetes</taxon>
        <taxon>Kitasatosporales</taxon>
        <taxon>Streptomycetaceae</taxon>
        <taxon>Streptomyces</taxon>
    </lineage>
</organism>
<name>A0ABP5GVA1_9ACTN</name>
<dbReference type="SUPFAM" id="SSF55347">
    <property type="entry name" value="Glyceraldehyde-3-phosphate dehydrogenase-like, C-terminal domain"/>
    <property type="match status" value="1"/>
</dbReference>
<dbReference type="Proteomes" id="UP001403094">
    <property type="component" value="Unassembled WGS sequence"/>
</dbReference>
<feature type="compositionally biased region" description="Gly residues" evidence="2">
    <location>
        <begin position="390"/>
        <end position="408"/>
    </location>
</feature>
<dbReference type="Gene3D" id="3.30.360.10">
    <property type="entry name" value="Dihydrodipicolinate Reductase, domain 2"/>
    <property type="match status" value="1"/>
</dbReference>
<dbReference type="Gene3D" id="3.40.50.720">
    <property type="entry name" value="NAD(P)-binding Rossmann-like Domain"/>
    <property type="match status" value="1"/>
</dbReference>
<accession>A0ABP5GVA1</accession>
<gene>
    <name evidence="4" type="ORF">GCM10009757_38150</name>
</gene>
<dbReference type="InterPro" id="IPR036291">
    <property type="entry name" value="NAD(P)-bd_dom_sf"/>
</dbReference>
<keyword evidence="5" id="KW-1185">Reference proteome</keyword>
<comment type="caution">
    <text evidence="4">The sequence shown here is derived from an EMBL/GenBank/DDBJ whole genome shotgun (WGS) entry which is preliminary data.</text>
</comment>
<proteinExistence type="inferred from homology"/>
<dbReference type="PANTHER" id="PTHR11510">
    <property type="entry name" value="MYO-INOSITOL-1 PHOSPHATE SYNTHASE"/>
    <property type="match status" value="1"/>
</dbReference>
<dbReference type="RefSeq" id="WP_346071159.1">
    <property type="nucleotide sequence ID" value="NZ_BAAANQ010000008.1"/>
</dbReference>
<evidence type="ECO:0000313" key="5">
    <source>
        <dbReference type="Proteomes" id="UP001403094"/>
    </source>
</evidence>
<evidence type="ECO:0000256" key="2">
    <source>
        <dbReference type="SAM" id="MobiDB-lite"/>
    </source>
</evidence>
<dbReference type="InterPro" id="IPR002587">
    <property type="entry name" value="Myo-inos-1-P_Synthase"/>
</dbReference>
<protein>
    <submittedName>
        <fullName evidence="4">Inositol-3-phosphate synthase</fullName>
    </submittedName>
</protein>
<dbReference type="EMBL" id="BAAANQ010000008">
    <property type="protein sequence ID" value="GAA2058380.1"/>
    <property type="molecule type" value="Genomic_DNA"/>
</dbReference>
<feature type="region of interest" description="Disordered" evidence="2">
    <location>
        <begin position="387"/>
        <end position="408"/>
    </location>
</feature>
<evidence type="ECO:0000259" key="3">
    <source>
        <dbReference type="Pfam" id="PF01658"/>
    </source>
</evidence>
<reference evidence="5" key="1">
    <citation type="journal article" date="2019" name="Int. J. Syst. Evol. Microbiol.">
        <title>The Global Catalogue of Microorganisms (GCM) 10K type strain sequencing project: providing services to taxonomists for standard genome sequencing and annotation.</title>
        <authorList>
            <consortium name="The Broad Institute Genomics Platform"/>
            <consortium name="The Broad Institute Genome Sequencing Center for Infectious Disease"/>
            <person name="Wu L."/>
            <person name="Ma J."/>
        </authorList>
    </citation>
    <scope>NUCLEOTIDE SEQUENCE [LARGE SCALE GENOMIC DNA]</scope>
    <source>
        <strain evidence="5">JCM 14549</strain>
    </source>
</reference>
<dbReference type="InterPro" id="IPR013021">
    <property type="entry name" value="Myo-inos-1-P_Synthase_GAPDH"/>
</dbReference>
<dbReference type="Pfam" id="PF01658">
    <property type="entry name" value="Inos-1-P_synth"/>
    <property type="match status" value="1"/>
</dbReference>
<comment type="similarity">
    <text evidence="1">Belongs to the myo-inositol 1-phosphate synthase family.</text>
</comment>
<feature type="domain" description="Myo-inositol-1-phosphate synthase GAPDH-like" evidence="3">
    <location>
        <begin position="221"/>
        <end position="325"/>
    </location>
</feature>
<dbReference type="PIRSF" id="PIRSF015578">
    <property type="entry name" value="Myoinos-ppht_syn"/>
    <property type="match status" value="1"/>
</dbReference>